<accession>A0A6A5QJ15</accession>
<dbReference type="GO" id="GO:0016491">
    <property type="term" value="F:oxidoreductase activity"/>
    <property type="evidence" value="ECO:0007669"/>
    <property type="project" value="UniProtKB-KW"/>
</dbReference>
<dbReference type="EMBL" id="ML979137">
    <property type="protein sequence ID" value="KAF1914840.1"/>
    <property type="molecule type" value="Genomic_DNA"/>
</dbReference>
<dbReference type="InterPro" id="IPR023753">
    <property type="entry name" value="FAD/NAD-binding_dom"/>
</dbReference>
<gene>
    <name evidence="6" type="ORF">BDU57DRAFT_305818</name>
</gene>
<evidence type="ECO:0000313" key="6">
    <source>
        <dbReference type="EMBL" id="KAF1914840.1"/>
    </source>
</evidence>
<dbReference type="InterPro" id="IPR050346">
    <property type="entry name" value="FMO-like"/>
</dbReference>
<dbReference type="AlphaFoldDB" id="A0A6A5QJ15"/>
<dbReference type="SUPFAM" id="SSF51905">
    <property type="entry name" value="FAD/NAD(P)-binding domain"/>
    <property type="match status" value="1"/>
</dbReference>
<dbReference type="InterPro" id="IPR045632">
    <property type="entry name" value="DUF6314"/>
</dbReference>
<dbReference type="Pfam" id="PF07992">
    <property type="entry name" value="Pyr_redox_2"/>
    <property type="match status" value="1"/>
</dbReference>
<feature type="domain" description="FAD/NAD(P)-binding" evidence="4">
    <location>
        <begin position="3"/>
        <end position="215"/>
    </location>
</feature>
<proteinExistence type="predicted"/>
<feature type="domain" description="DUF6314" evidence="5">
    <location>
        <begin position="580"/>
        <end position="736"/>
    </location>
</feature>
<protein>
    <submittedName>
        <fullName evidence="6">Uncharacterized protein</fullName>
    </submittedName>
</protein>
<dbReference type="Pfam" id="PF19834">
    <property type="entry name" value="DUF6314"/>
    <property type="match status" value="1"/>
</dbReference>
<evidence type="ECO:0000256" key="1">
    <source>
        <dbReference type="ARBA" id="ARBA00022630"/>
    </source>
</evidence>
<keyword evidence="7" id="KW-1185">Reference proteome</keyword>
<dbReference type="PRINTS" id="PR00368">
    <property type="entry name" value="FADPNR"/>
</dbReference>
<keyword evidence="2" id="KW-0274">FAD</keyword>
<dbReference type="Proteomes" id="UP000800096">
    <property type="component" value="Unassembled WGS sequence"/>
</dbReference>
<evidence type="ECO:0000259" key="5">
    <source>
        <dbReference type="Pfam" id="PF19834"/>
    </source>
</evidence>
<evidence type="ECO:0000256" key="2">
    <source>
        <dbReference type="ARBA" id="ARBA00022827"/>
    </source>
</evidence>
<dbReference type="PANTHER" id="PTHR23023">
    <property type="entry name" value="DIMETHYLANILINE MONOOXYGENASE"/>
    <property type="match status" value="1"/>
</dbReference>
<organism evidence="6 7">
    <name type="scientific">Ampelomyces quisqualis</name>
    <name type="common">Powdery mildew agent</name>
    <dbReference type="NCBI Taxonomy" id="50730"/>
    <lineage>
        <taxon>Eukaryota</taxon>
        <taxon>Fungi</taxon>
        <taxon>Dikarya</taxon>
        <taxon>Ascomycota</taxon>
        <taxon>Pezizomycotina</taxon>
        <taxon>Dothideomycetes</taxon>
        <taxon>Pleosporomycetidae</taxon>
        <taxon>Pleosporales</taxon>
        <taxon>Pleosporineae</taxon>
        <taxon>Phaeosphaeriaceae</taxon>
        <taxon>Ampelomyces</taxon>
    </lineage>
</organism>
<dbReference type="InterPro" id="IPR036188">
    <property type="entry name" value="FAD/NAD-bd_sf"/>
</dbReference>
<keyword evidence="1" id="KW-0285">Flavoprotein</keyword>
<reference evidence="6" key="1">
    <citation type="journal article" date="2020" name="Stud. Mycol.">
        <title>101 Dothideomycetes genomes: a test case for predicting lifestyles and emergence of pathogens.</title>
        <authorList>
            <person name="Haridas S."/>
            <person name="Albert R."/>
            <person name="Binder M."/>
            <person name="Bloem J."/>
            <person name="Labutti K."/>
            <person name="Salamov A."/>
            <person name="Andreopoulos B."/>
            <person name="Baker S."/>
            <person name="Barry K."/>
            <person name="Bills G."/>
            <person name="Bluhm B."/>
            <person name="Cannon C."/>
            <person name="Castanera R."/>
            <person name="Culley D."/>
            <person name="Daum C."/>
            <person name="Ezra D."/>
            <person name="Gonzalez J."/>
            <person name="Henrissat B."/>
            <person name="Kuo A."/>
            <person name="Liang C."/>
            <person name="Lipzen A."/>
            <person name="Lutzoni F."/>
            <person name="Magnuson J."/>
            <person name="Mondo S."/>
            <person name="Nolan M."/>
            <person name="Ohm R."/>
            <person name="Pangilinan J."/>
            <person name="Park H.-J."/>
            <person name="Ramirez L."/>
            <person name="Alfaro M."/>
            <person name="Sun H."/>
            <person name="Tritt A."/>
            <person name="Yoshinaga Y."/>
            <person name="Zwiers L.-H."/>
            <person name="Turgeon B."/>
            <person name="Goodwin S."/>
            <person name="Spatafora J."/>
            <person name="Crous P."/>
            <person name="Grigoriev I."/>
        </authorList>
    </citation>
    <scope>NUCLEOTIDE SEQUENCE</scope>
    <source>
        <strain evidence="6">HMLAC05119</strain>
    </source>
</reference>
<evidence type="ECO:0000259" key="4">
    <source>
        <dbReference type="Pfam" id="PF07992"/>
    </source>
</evidence>
<evidence type="ECO:0000313" key="7">
    <source>
        <dbReference type="Proteomes" id="UP000800096"/>
    </source>
</evidence>
<keyword evidence="3" id="KW-0560">Oxidoreductase</keyword>
<evidence type="ECO:0000256" key="3">
    <source>
        <dbReference type="ARBA" id="ARBA00023002"/>
    </source>
</evidence>
<sequence>MKSVCIIGAGPAGLVAAKTLVEKGGFAVTVYEAADRVGGMWRAQPGEEGDKCSPAMRTNLSRFTVAFSDLSWCSVDLIDPATEAPSSQAPPMFPTAWQVGRYLNAYAHKFNIISKINFNKKVTKAERLEISAGWAISFTDSVTNKEYTRVYDHLVVASGFFDCPMGSFDPSPLGNSDKYQHSSSFRTLTDLTHKAGKIVVIGGGISGVEAAAQAAFQISSAKHSPTAAKTTHSESTVYHVINRSFYCLPRYIPQVSAVPGSATSPAPSFLPLDLVLYNLSRRAEEVISASITTMPPEKASKGHDFLRLLIGGPHNLNGLPKLSDHEAHLGFPAYTGITDTYSEFVRSGLIVPVHGWVEAVEPDEDGGFVVTARARGTSGAACGGQSNVIAGVTGIIEATGYRTNLQFFNDEVKQLLGYDASCPRVPLLLTRGSIFAPNISNLGFVGFYEGPYWNVMEMQARLIAETWTQGEHNSPDLQAKIFRSEDAEEMRRALKTNPLQVPQFWMGDYVGLVEELSRHTHAERNDLRLGYRKGPAFPSRYANGQTGSGDSLRVIDEVADIIQASSSKARFVAAAVFRGLQGVWSIHRKIKVHTLASPGGTFLGTAHFHARVPTAPQYDGEYLYIEQGNFTMDSSVSAPVTRRYVYRYNEAADVITVWFTNQDGGSTGALFNTWTFEAPPSCHSGWLAKGYHWCAPDIYRNSCEFKFDGSALETFGITYQVKGPKKDYRHQSTYVRPDHDQRGEQKAR</sequence>
<dbReference type="PRINTS" id="PR00411">
    <property type="entry name" value="PNDRDTASEI"/>
</dbReference>
<dbReference type="Gene3D" id="3.50.50.60">
    <property type="entry name" value="FAD/NAD(P)-binding domain"/>
    <property type="match status" value="1"/>
</dbReference>
<name>A0A6A5QJ15_AMPQU</name>
<dbReference type="OrthoDB" id="66881at2759"/>